<keyword evidence="3" id="KW-1185">Reference proteome</keyword>
<dbReference type="RefSeq" id="WP_115268879.1">
    <property type="nucleotide sequence ID" value="NZ_CP185251.1"/>
</dbReference>
<dbReference type="GeneID" id="78356451"/>
<gene>
    <name evidence="2" type="ORF">NCTC12224_01028</name>
</gene>
<proteinExistence type="predicted"/>
<dbReference type="Proteomes" id="UP000254924">
    <property type="component" value="Unassembled WGS sequence"/>
</dbReference>
<protein>
    <submittedName>
        <fullName evidence="2">Uncharacterized protein</fullName>
    </submittedName>
</protein>
<evidence type="ECO:0000256" key="1">
    <source>
        <dbReference type="SAM" id="MobiDB-lite"/>
    </source>
</evidence>
<accession>A0A380K7U4</accession>
<evidence type="ECO:0000313" key="3">
    <source>
        <dbReference type="Proteomes" id="UP000254924"/>
    </source>
</evidence>
<dbReference type="NCBIfam" id="NF040897">
    <property type="entry name" value="SPJ_0845_Nterm"/>
    <property type="match status" value="1"/>
</dbReference>
<organism evidence="2 3">
    <name type="scientific">Streptococcus hyointestinalis</name>
    <dbReference type="NCBI Taxonomy" id="1337"/>
    <lineage>
        <taxon>Bacteria</taxon>
        <taxon>Bacillati</taxon>
        <taxon>Bacillota</taxon>
        <taxon>Bacilli</taxon>
        <taxon>Lactobacillales</taxon>
        <taxon>Streptococcaceae</taxon>
        <taxon>Streptococcus</taxon>
    </lineage>
</organism>
<sequence>MAITHKRSDDLERRFAQFATIIDPEQEKKKQKDAKDKKDKETI</sequence>
<feature type="region of interest" description="Disordered" evidence="1">
    <location>
        <begin position="17"/>
        <end position="43"/>
    </location>
</feature>
<dbReference type="EMBL" id="UHFN01000007">
    <property type="protein sequence ID" value="SUN60699.1"/>
    <property type="molecule type" value="Genomic_DNA"/>
</dbReference>
<name>A0A380K7U4_9STRE</name>
<dbReference type="AlphaFoldDB" id="A0A380K7U4"/>
<reference evidence="2 3" key="1">
    <citation type="submission" date="2018-06" db="EMBL/GenBank/DDBJ databases">
        <authorList>
            <consortium name="Pathogen Informatics"/>
            <person name="Doyle S."/>
        </authorList>
    </citation>
    <scope>NUCLEOTIDE SEQUENCE [LARGE SCALE GENOMIC DNA]</scope>
    <source>
        <strain evidence="2 3">NCTC12224</strain>
    </source>
</reference>
<evidence type="ECO:0000313" key="2">
    <source>
        <dbReference type="EMBL" id="SUN60699.1"/>
    </source>
</evidence>
<dbReference type="InterPro" id="IPR047909">
    <property type="entry name" value="SPJ_0845-like_N"/>
</dbReference>
<feature type="compositionally biased region" description="Basic and acidic residues" evidence="1">
    <location>
        <begin position="25"/>
        <end position="43"/>
    </location>
</feature>